<protein>
    <submittedName>
        <fullName evidence="1">Uncharacterized protein</fullName>
    </submittedName>
</protein>
<reference evidence="1 2" key="1">
    <citation type="submission" date="2020-01" db="EMBL/GenBank/DDBJ databases">
        <authorList>
            <person name="Rodrigo-Torres L."/>
            <person name="Arahal R. D."/>
            <person name="Lucena T."/>
        </authorList>
    </citation>
    <scope>NUCLEOTIDE SEQUENCE [LARGE SCALE GENOMIC DNA]</scope>
    <source>
        <strain evidence="1 2">CECT 9393</strain>
    </source>
</reference>
<keyword evidence="2" id="KW-1185">Reference proteome</keyword>
<proteinExistence type="predicted"/>
<dbReference type="Proteomes" id="UP000445309">
    <property type="component" value="Unassembled WGS sequence"/>
</dbReference>
<evidence type="ECO:0000313" key="1">
    <source>
        <dbReference type="EMBL" id="CAA7387074.1"/>
    </source>
</evidence>
<organism evidence="1 2">
    <name type="scientific">Chryseobacterium fistulae</name>
    <dbReference type="NCBI Taxonomy" id="2675058"/>
    <lineage>
        <taxon>Bacteria</taxon>
        <taxon>Pseudomonadati</taxon>
        <taxon>Bacteroidota</taxon>
        <taxon>Flavobacteriia</taxon>
        <taxon>Flavobacteriales</taxon>
        <taxon>Weeksellaceae</taxon>
        <taxon>Chryseobacterium group</taxon>
        <taxon>Chryseobacterium</taxon>
    </lineage>
</organism>
<name>A0A6N4XMH1_9FLAO</name>
<evidence type="ECO:0000313" key="2">
    <source>
        <dbReference type="Proteomes" id="UP000445309"/>
    </source>
</evidence>
<sequence>MIASLLYIQTNPAYIMPKKQIDITDKIIGIYVEKYYGEKLCDIQGRYHVKCHSAIYFYCSVVEDRLRFNKELREKIEIKKNEYKSKIRINRERRENSFRS</sequence>
<dbReference type="EMBL" id="CACVBY010000024">
    <property type="protein sequence ID" value="CAA7387074.1"/>
    <property type="molecule type" value="Genomic_DNA"/>
</dbReference>
<dbReference type="AlphaFoldDB" id="A0A6N4XMH1"/>
<gene>
    <name evidence="1" type="ORF">CHRY9393_01376</name>
</gene>
<accession>A0A6N4XMH1</accession>